<reference evidence="3 4" key="1">
    <citation type="submission" date="2022-05" db="EMBL/GenBank/DDBJ databases">
        <authorList>
            <consortium name="Genoscope - CEA"/>
            <person name="William W."/>
        </authorList>
    </citation>
    <scope>NUCLEOTIDE SEQUENCE [LARGE SCALE GENOMIC DNA]</scope>
</reference>
<accession>A0ABN8LQ29</accession>
<evidence type="ECO:0000256" key="1">
    <source>
        <dbReference type="SAM" id="Phobius"/>
    </source>
</evidence>
<dbReference type="Proteomes" id="UP001159427">
    <property type="component" value="Unassembled WGS sequence"/>
</dbReference>
<organism evidence="3 4">
    <name type="scientific">Porites evermanni</name>
    <dbReference type="NCBI Taxonomy" id="104178"/>
    <lineage>
        <taxon>Eukaryota</taxon>
        <taxon>Metazoa</taxon>
        <taxon>Cnidaria</taxon>
        <taxon>Anthozoa</taxon>
        <taxon>Hexacorallia</taxon>
        <taxon>Scleractinia</taxon>
        <taxon>Fungiina</taxon>
        <taxon>Poritidae</taxon>
        <taxon>Porites</taxon>
    </lineage>
</organism>
<evidence type="ECO:0000259" key="2">
    <source>
        <dbReference type="PROSITE" id="PS50209"/>
    </source>
</evidence>
<protein>
    <recommendedName>
        <fullName evidence="2">CARD domain-containing protein</fullName>
    </recommendedName>
</protein>
<dbReference type="SUPFAM" id="SSF47986">
    <property type="entry name" value="DEATH domain"/>
    <property type="match status" value="1"/>
</dbReference>
<dbReference type="EMBL" id="CALNXI010000090">
    <property type="protein sequence ID" value="CAH3018553.1"/>
    <property type="molecule type" value="Genomic_DNA"/>
</dbReference>
<dbReference type="Gene3D" id="1.10.533.10">
    <property type="entry name" value="Death Domain, Fas"/>
    <property type="match status" value="1"/>
</dbReference>
<feature type="transmembrane region" description="Helical" evidence="1">
    <location>
        <begin position="258"/>
        <end position="275"/>
    </location>
</feature>
<evidence type="ECO:0000313" key="3">
    <source>
        <dbReference type="EMBL" id="CAH3018553.1"/>
    </source>
</evidence>
<dbReference type="Pfam" id="PF00619">
    <property type="entry name" value="CARD"/>
    <property type="match status" value="1"/>
</dbReference>
<feature type="domain" description="CARD" evidence="2">
    <location>
        <begin position="402"/>
        <end position="498"/>
    </location>
</feature>
<dbReference type="PROSITE" id="PS50209">
    <property type="entry name" value="CARD"/>
    <property type="match status" value="1"/>
</dbReference>
<feature type="transmembrane region" description="Helical" evidence="1">
    <location>
        <begin position="229"/>
        <end position="246"/>
    </location>
</feature>
<gene>
    <name evidence="3" type="ORF">PEVE_00043704</name>
</gene>
<name>A0ABN8LQ29_9CNID</name>
<comment type="caution">
    <text evidence="3">The sequence shown here is derived from an EMBL/GenBank/DDBJ whole genome shotgun (WGS) entry which is preliminary data.</text>
</comment>
<proteinExistence type="predicted"/>
<dbReference type="CDD" id="cd01671">
    <property type="entry name" value="CARD"/>
    <property type="match status" value="1"/>
</dbReference>
<keyword evidence="1" id="KW-1133">Transmembrane helix</keyword>
<sequence length="759" mass="87550">MDPRKHLKYSFSYKKLGFEPAEFKICLSSKVDKLLESFDLRGIETVKRKAINDVRDQVCIQGSNQYLAGRQREGRLFDFPHSTRYEDDIPEPNPVQRRQTRTKNKIRNKNYHEEQCRLFKDILRQEFQELFPFIVIDEKGFLSSSVSGREIKATEFCNVIDEISANFLNKNLKTRGAQGHDGLSTHWRTKLESVSESCQRILQNRMAVVGSIDNDLMDQGGYRMWSDHVKVIVSFAALMVVTKMIIAVDDRDRNIDPSLIFLIMIVFFVLCQLCLPNQRFFLKESIPNRQRNREALKTIVKGDSSQFDNSILFYCILRSDSVGANLKNRNPWKYDEIDQLRVLRNKVCHIAPKDEVEDIDFQTFCSETITCFKNLDLSTSALEAIAKEQSFDTNEVVRMRAELAREQMTIREYEQYFCKKLSSLRKDFNPRPYLGKLKGLGILSEREVEKIKKQKKREVKLAMLIDSVVYKGTDAVAAFLNFLSETDPEIASSFMDFLAPSKQMEEICNYAPKKIHRATVKYPKLYKSVMQTFTNAIYKLDWEEFKRQSAIFLCNVQDWATKLFVQIELAYGYNIQGESKEAMLLLNDTIANSWKAGENSPRILSREASGAVSTIESPEEEIVWQIRIVECLLNEDGSLESRKERFTPIWNSNGFDPYPSSVSDLDEAERCVQRLEEPDLKTDPEDTYADAFRLICKSKIAFDKSKVADVAGEVEKREKEALSLYEKAAATCKSAKNNGILFKLSSLKEYLENDKESGN</sequence>
<keyword evidence="1" id="KW-0472">Membrane</keyword>
<keyword evidence="1" id="KW-0812">Transmembrane</keyword>
<dbReference type="InterPro" id="IPR001315">
    <property type="entry name" value="CARD"/>
</dbReference>
<dbReference type="InterPro" id="IPR011029">
    <property type="entry name" value="DEATH-like_dom_sf"/>
</dbReference>
<keyword evidence="4" id="KW-1185">Reference proteome</keyword>
<evidence type="ECO:0000313" key="4">
    <source>
        <dbReference type="Proteomes" id="UP001159427"/>
    </source>
</evidence>